<proteinExistence type="predicted"/>
<evidence type="ECO:0000313" key="8">
    <source>
        <dbReference type="EMBL" id="EGK71087.1"/>
    </source>
</evidence>
<dbReference type="PANTHER" id="PTHR36115">
    <property type="entry name" value="PROLINE-RICH ANTIGEN HOMOLOG-RELATED"/>
    <property type="match status" value="1"/>
</dbReference>
<feature type="transmembrane region" description="Helical" evidence="6">
    <location>
        <begin position="52"/>
        <end position="70"/>
    </location>
</feature>
<dbReference type="InterPro" id="IPR051791">
    <property type="entry name" value="Pra-immunoreactive"/>
</dbReference>
<evidence type="ECO:0000313" key="9">
    <source>
        <dbReference type="Proteomes" id="UP000005019"/>
    </source>
</evidence>
<evidence type="ECO:0000256" key="1">
    <source>
        <dbReference type="ARBA" id="ARBA00004651"/>
    </source>
</evidence>
<accession>F5RDV6</accession>
<comment type="subcellular location">
    <subcellularLocation>
        <location evidence="1">Cell membrane</location>
        <topology evidence="1">Multi-pass membrane protein</topology>
    </subcellularLocation>
</comment>
<dbReference type="PANTHER" id="PTHR36115:SF10">
    <property type="entry name" value="RDD DOMAIN-CONTAINING PROTEIN"/>
    <property type="match status" value="1"/>
</dbReference>
<sequence>MSEAARFPAAGLRRRLASLFYEALLLLGVLAAGFMLPYLVIGLALDVAPQGWFAWLHIFLLLGLYFVHYWRKGGQTLAMQTWGIRVVDALEDRPPSFRRALLRYLLSWPSLWFGGAGLIWALFDRERQFLHDRLAGTRVIRIK</sequence>
<gene>
    <name evidence="8" type="ORF">METUNv1_02473</name>
</gene>
<feature type="transmembrane region" description="Helical" evidence="6">
    <location>
        <begin position="101"/>
        <end position="123"/>
    </location>
</feature>
<evidence type="ECO:0000256" key="2">
    <source>
        <dbReference type="ARBA" id="ARBA00022475"/>
    </source>
</evidence>
<keyword evidence="4 6" id="KW-1133">Transmembrane helix</keyword>
<dbReference type="GO" id="GO:0005886">
    <property type="term" value="C:plasma membrane"/>
    <property type="evidence" value="ECO:0007669"/>
    <property type="project" value="UniProtKB-SubCell"/>
</dbReference>
<name>F5RDV6_METUF</name>
<feature type="transmembrane region" description="Helical" evidence="6">
    <location>
        <begin position="20"/>
        <end position="40"/>
    </location>
</feature>
<dbReference type="EMBL" id="AFHG01000052">
    <property type="protein sequence ID" value="EGK71087.1"/>
    <property type="molecule type" value="Genomic_DNA"/>
</dbReference>
<dbReference type="Pfam" id="PF06271">
    <property type="entry name" value="RDD"/>
    <property type="match status" value="1"/>
</dbReference>
<evidence type="ECO:0000259" key="7">
    <source>
        <dbReference type="Pfam" id="PF06271"/>
    </source>
</evidence>
<dbReference type="InterPro" id="IPR010432">
    <property type="entry name" value="RDD"/>
</dbReference>
<comment type="caution">
    <text evidence="8">The sequence shown here is derived from an EMBL/GenBank/DDBJ whole genome shotgun (WGS) entry which is preliminary data.</text>
</comment>
<evidence type="ECO:0000256" key="4">
    <source>
        <dbReference type="ARBA" id="ARBA00022989"/>
    </source>
</evidence>
<evidence type="ECO:0000256" key="5">
    <source>
        <dbReference type="ARBA" id="ARBA00023136"/>
    </source>
</evidence>
<dbReference type="STRING" id="1000565.METUNv1_02473"/>
<keyword evidence="5 6" id="KW-0472">Membrane</keyword>
<evidence type="ECO:0000256" key="3">
    <source>
        <dbReference type="ARBA" id="ARBA00022692"/>
    </source>
</evidence>
<keyword evidence="2" id="KW-1003">Cell membrane</keyword>
<dbReference type="eggNOG" id="COG1714">
    <property type="taxonomic scope" value="Bacteria"/>
</dbReference>
<dbReference type="AlphaFoldDB" id="F5RDV6"/>
<evidence type="ECO:0000256" key="6">
    <source>
        <dbReference type="SAM" id="Phobius"/>
    </source>
</evidence>
<feature type="domain" description="RDD" evidence="7">
    <location>
        <begin position="10"/>
        <end position="136"/>
    </location>
</feature>
<organism evidence="8 9">
    <name type="scientific">Methyloversatilis universalis (strain ATCC BAA-1314 / DSM 25237 / JCM 13912 / CCUG 52030 / FAM5)</name>
    <dbReference type="NCBI Taxonomy" id="1000565"/>
    <lineage>
        <taxon>Bacteria</taxon>
        <taxon>Pseudomonadati</taxon>
        <taxon>Pseudomonadota</taxon>
        <taxon>Betaproteobacteria</taxon>
        <taxon>Nitrosomonadales</taxon>
        <taxon>Sterolibacteriaceae</taxon>
        <taxon>Methyloversatilis</taxon>
    </lineage>
</organism>
<dbReference type="Proteomes" id="UP000005019">
    <property type="component" value="Unassembled WGS sequence"/>
</dbReference>
<keyword evidence="9" id="KW-1185">Reference proteome</keyword>
<keyword evidence="3 6" id="KW-0812">Transmembrane</keyword>
<reference evidence="8 9" key="1">
    <citation type="journal article" date="2011" name="J. Bacteriol.">
        <title>Genome sequence of Methyloversatilis universalis FAM5T, a methylotrophic representative of the order Rhodocyclales.</title>
        <authorList>
            <person name="Kittichotirat W."/>
            <person name="Good N.M."/>
            <person name="Hall R."/>
            <person name="Bringel F."/>
            <person name="Lajus A."/>
            <person name="Medigue C."/>
            <person name="Smalley N.E."/>
            <person name="Beck D."/>
            <person name="Bumgarner R."/>
            <person name="Vuilleumier S."/>
            <person name="Kalyuzhnaya M.G."/>
        </authorList>
    </citation>
    <scope>NUCLEOTIDE SEQUENCE [LARGE SCALE GENOMIC DNA]</scope>
    <source>
        <strain evidence="9">ATCC BAA-1314 / JCM 13912 / FAM5</strain>
    </source>
</reference>
<dbReference type="RefSeq" id="WP_008062080.1">
    <property type="nucleotide sequence ID" value="NZ_AFHG01000052.1"/>
</dbReference>
<protein>
    <submittedName>
        <fullName evidence="8">Transmembrane protein</fullName>
    </submittedName>
</protein>
<dbReference type="OrthoDB" id="5298807at2"/>